<accession>A0AAV0WBA7</accession>
<comment type="caution">
    <text evidence="1">The sequence shown here is derived from an EMBL/GenBank/DDBJ whole genome shotgun (WGS) entry which is preliminary data.</text>
</comment>
<dbReference type="AlphaFoldDB" id="A0AAV0WBA7"/>
<organism evidence="1 2">
    <name type="scientific">Macrosiphum euphorbiae</name>
    <name type="common">potato aphid</name>
    <dbReference type="NCBI Taxonomy" id="13131"/>
    <lineage>
        <taxon>Eukaryota</taxon>
        <taxon>Metazoa</taxon>
        <taxon>Ecdysozoa</taxon>
        <taxon>Arthropoda</taxon>
        <taxon>Hexapoda</taxon>
        <taxon>Insecta</taxon>
        <taxon>Pterygota</taxon>
        <taxon>Neoptera</taxon>
        <taxon>Paraneoptera</taxon>
        <taxon>Hemiptera</taxon>
        <taxon>Sternorrhyncha</taxon>
        <taxon>Aphidomorpha</taxon>
        <taxon>Aphidoidea</taxon>
        <taxon>Aphididae</taxon>
        <taxon>Macrosiphini</taxon>
        <taxon>Macrosiphum</taxon>
    </lineage>
</organism>
<keyword evidence="2" id="KW-1185">Reference proteome</keyword>
<dbReference type="EMBL" id="CARXXK010000002">
    <property type="protein sequence ID" value="CAI6353094.1"/>
    <property type="molecule type" value="Genomic_DNA"/>
</dbReference>
<dbReference type="Proteomes" id="UP001160148">
    <property type="component" value="Unassembled WGS sequence"/>
</dbReference>
<name>A0AAV0WBA7_9HEMI</name>
<evidence type="ECO:0008006" key="3">
    <source>
        <dbReference type="Google" id="ProtNLM"/>
    </source>
</evidence>
<protein>
    <recommendedName>
        <fullName evidence="3">LAGLIDADG homing endonuclease</fullName>
    </recommendedName>
</protein>
<gene>
    <name evidence="1" type="ORF">MEUPH1_LOCUS9256</name>
</gene>
<sequence>MMDSALSLLRTNKIDEGYTVIRQYVREKNIFKDMAPFFNHFSMFWLNNQNGGDYLFSVDGIARLKNNNIQLFYGQLKEIFQLMHKNLWIFLNKYGLNFNYKAFVK</sequence>
<evidence type="ECO:0000313" key="1">
    <source>
        <dbReference type="EMBL" id="CAI6353094.1"/>
    </source>
</evidence>
<reference evidence="1 2" key="1">
    <citation type="submission" date="2023-01" db="EMBL/GenBank/DDBJ databases">
        <authorList>
            <person name="Whitehead M."/>
        </authorList>
    </citation>
    <scope>NUCLEOTIDE SEQUENCE [LARGE SCALE GENOMIC DNA]</scope>
</reference>
<evidence type="ECO:0000313" key="2">
    <source>
        <dbReference type="Proteomes" id="UP001160148"/>
    </source>
</evidence>
<proteinExistence type="predicted"/>